<dbReference type="EMBL" id="QWEH01000008">
    <property type="protein sequence ID" value="RHW31603.1"/>
    <property type="molecule type" value="Genomic_DNA"/>
</dbReference>
<dbReference type="InterPro" id="IPR002646">
    <property type="entry name" value="PolA_pol_head_dom"/>
</dbReference>
<protein>
    <recommendedName>
        <fullName evidence="11">CCA-adding enzyme</fullName>
        <ecNumber evidence="11">2.7.7.72</ecNumber>
    </recommendedName>
    <alternativeName>
        <fullName evidence="11">CCA tRNA nucleotidyltransferase</fullName>
    </alternativeName>
    <alternativeName>
        <fullName evidence="11">tRNA CCA-pyrophosphorylase</fullName>
    </alternativeName>
    <alternativeName>
        <fullName evidence="11">tRNA adenylyl-/cytidylyl- transferase</fullName>
    </alternativeName>
    <alternativeName>
        <fullName evidence="11">tRNA nucleotidyltransferase</fullName>
    </alternativeName>
    <alternativeName>
        <fullName evidence="11">tRNA-NT</fullName>
    </alternativeName>
</protein>
<keyword evidence="16" id="KW-1185">Reference proteome</keyword>
<feature type="binding site" evidence="11">
    <location>
        <position position="43"/>
    </location>
    <ligand>
        <name>Mg(2+)</name>
        <dbReference type="ChEBI" id="CHEBI:18420"/>
    </ligand>
</feature>
<proteinExistence type="inferred from homology"/>
<feature type="binding site" evidence="11">
    <location>
        <position position="161"/>
    </location>
    <ligand>
        <name>ATP</name>
        <dbReference type="ChEBI" id="CHEBI:30616"/>
    </ligand>
</feature>
<comment type="catalytic activity">
    <reaction evidence="11">
        <text>a tRNA with a 3' CCA end + 2 CTP + ATP = a tRNA with a 3' CCACCA end + 3 diphosphate</text>
        <dbReference type="Rhea" id="RHEA:76235"/>
        <dbReference type="Rhea" id="RHEA-COMP:10468"/>
        <dbReference type="Rhea" id="RHEA-COMP:18655"/>
        <dbReference type="ChEBI" id="CHEBI:30616"/>
        <dbReference type="ChEBI" id="CHEBI:33019"/>
        <dbReference type="ChEBI" id="CHEBI:37563"/>
        <dbReference type="ChEBI" id="CHEBI:83071"/>
        <dbReference type="ChEBI" id="CHEBI:195187"/>
    </reaction>
</comment>
<dbReference type="GO" id="GO:0042245">
    <property type="term" value="P:RNA repair"/>
    <property type="evidence" value="ECO:0007669"/>
    <property type="project" value="UniProtKB-KW"/>
</dbReference>
<keyword evidence="2 11" id="KW-0808">Transferase</keyword>
<feature type="domain" description="CCA-adding enzyme C-terminal" evidence="14">
    <location>
        <begin position="253"/>
        <end position="391"/>
    </location>
</feature>
<feature type="binding site" evidence="11">
    <location>
        <position position="41"/>
    </location>
    <ligand>
        <name>Mg(2+)</name>
        <dbReference type="ChEBI" id="CHEBI:18420"/>
    </ligand>
</feature>
<keyword evidence="9 11" id="KW-0460">Magnesium</keyword>
<name>A0A417YFY4_9BACI</name>
<dbReference type="InterPro" id="IPR032828">
    <property type="entry name" value="PolyA_RNA-bd"/>
</dbReference>
<dbReference type="NCBIfam" id="NF009814">
    <property type="entry name" value="PRK13299.1"/>
    <property type="match status" value="1"/>
</dbReference>
<evidence type="ECO:0000259" key="14">
    <source>
        <dbReference type="Pfam" id="PF13735"/>
    </source>
</evidence>
<dbReference type="CDD" id="cd05398">
    <property type="entry name" value="NT_ClassII-CCAase"/>
    <property type="match status" value="1"/>
</dbReference>
<dbReference type="InterPro" id="IPR050264">
    <property type="entry name" value="Bact_CCA-adding_enz_type3_sf"/>
</dbReference>
<dbReference type="PANTHER" id="PTHR46173:SF1">
    <property type="entry name" value="CCA TRNA NUCLEOTIDYLTRANSFERASE 1, MITOCHONDRIAL"/>
    <property type="match status" value="1"/>
</dbReference>
<dbReference type="PANTHER" id="PTHR46173">
    <property type="entry name" value="CCA TRNA NUCLEOTIDYLTRANSFERASE 1, MITOCHONDRIAL"/>
    <property type="match status" value="1"/>
</dbReference>
<evidence type="ECO:0000313" key="16">
    <source>
        <dbReference type="Proteomes" id="UP000285456"/>
    </source>
</evidence>
<comment type="similarity">
    <text evidence="11">Belongs to the tRNA nucleotidyltransferase/poly(A) polymerase family. Bacterial CCA-adding enzyme type 3 subfamily.</text>
</comment>
<dbReference type="OrthoDB" id="9805698at2"/>
<dbReference type="HAMAP" id="MF_01263">
    <property type="entry name" value="CCA_bact_type3"/>
    <property type="match status" value="1"/>
</dbReference>
<evidence type="ECO:0000256" key="1">
    <source>
        <dbReference type="ARBA" id="ARBA00001946"/>
    </source>
</evidence>
<comment type="miscellaneous">
    <text evidence="11">A single active site specifically recognizes both ATP and CTP and is responsible for their addition.</text>
</comment>
<comment type="caution">
    <text evidence="15">The sequence shown here is derived from an EMBL/GenBank/DDBJ whole genome shotgun (WGS) entry which is preliminary data.</text>
</comment>
<accession>A0A417YFY4</accession>
<evidence type="ECO:0000313" key="15">
    <source>
        <dbReference type="EMBL" id="RHW31603.1"/>
    </source>
</evidence>
<keyword evidence="6 11" id="KW-0547">Nucleotide-binding</keyword>
<dbReference type="Pfam" id="PF13735">
    <property type="entry name" value="tRNA_NucTran2_2"/>
    <property type="match status" value="1"/>
</dbReference>
<gene>
    <name evidence="11" type="primary">cca</name>
    <name evidence="15" type="ORF">D1B32_12845</name>
</gene>
<comment type="function">
    <text evidence="11">Catalyzes the addition and repair of the essential 3'-terminal CCA sequence in tRNAs without using a nucleic acid template. Adds these three nucleotides in the order of C, C, and A to the tRNA nucleotide-73, using CTP and ATP as substrates and producing inorganic pyrophosphate. tRNA 3'-terminal CCA addition is required both for tRNA processing and repair. Also involved in tRNA surveillance by mediating tandem CCA addition to generate a CCACCA at the 3' terminus of unstable tRNAs. While stable tRNAs receive only 3'-terminal CCA, unstable tRNAs are marked with CCACCA and rapidly degraded.</text>
</comment>
<feature type="binding site" evidence="11">
    <location>
        <position position="31"/>
    </location>
    <ligand>
        <name>ATP</name>
        <dbReference type="ChEBI" id="CHEBI:30616"/>
    </ligand>
</feature>
<feature type="binding site" evidence="11">
    <location>
        <position position="112"/>
    </location>
    <ligand>
        <name>CTP</name>
        <dbReference type="ChEBI" id="CHEBI:37563"/>
    </ligand>
</feature>
<dbReference type="GO" id="GO:0001680">
    <property type="term" value="P:tRNA 3'-terminal CCA addition"/>
    <property type="evidence" value="ECO:0007669"/>
    <property type="project" value="UniProtKB-UniRule"/>
</dbReference>
<dbReference type="Gene3D" id="3.30.460.10">
    <property type="entry name" value="Beta Polymerase, domain 2"/>
    <property type="match status" value="1"/>
</dbReference>
<evidence type="ECO:0000256" key="8">
    <source>
        <dbReference type="ARBA" id="ARBA00022840"/>
    </source>
</evidence>
<dbReference type="SUPFAM" id="SSF81891">
    <property type="entry name" value="Poly A polymerase C-terminal region-like"/>
    <property type="match status" value="1"/>
</dbReference>
<feature type="binding site" evidence="11">
    <location>
        <position position="31"/>
    </location>
    <ligand>
        <name>CTP</name>
        <dbReference type="ChEBI" id="CHEBI:37563"/>
    </ligand>
</feature>
<comment type="cofactor">
    <cofactor evidence="1 11">
        <name>Mg(2+)</name>
        <dbReference type="ChEBI" id="CHEBI:18420"/>
    </cofactor>
</comment>
<feature type="binding site" evidence="11">
    <location>
        <position position="158"/>
    </location>
    <ligand>
        <name>ATP</name>
        <dbReference type="ChEBI" id="CHEBI:30616"/>
    </ligand>
</feature>
<dbReference type="Gene3D" id="1.10.3090.10">
    <property type="entry name" value="cca-adding enzyme, domain 2"/>
    <property type="match status" value="1"/>
</dbReference>
<dbReference type="Proteomes" id="UP000285456">
    <property type="component" value="Unassembled WGS sequence"/>
</dbReference>
<organism evidence="15 16">
    <name type="scientific">Oceanobacillus profundus</name>
    <dbReference type="NCBI Taxonomy" id="372463"/>
    <lineage>
        <taxon>Bacteria</taxon>
        <taxon>Bacillati</taxon>
        <taxon>Bacillota</taxon>
        <taxon>Bacilli</taxon>
        <taxon>Bacillales</taxon>
        <taxon>Bacillaceae</taxon>
        <taxon>Oceanobacillus</taxon>
    </lineage>
</organism>
<evidence type="ECO:0000259" key="12">
    <source>
        <dbReference type="Pfam" id="PF01743"/>
    </source>
</evidence>
<dbReference type="InterPro" id="IPR023068">
    <property type="entry name" value="CCA-adding_enz_firmicutes"/>
</dbReference>
<evidence type="ECO:0000256" key="5">
    <source>
        <dbReference type="ARBA" id="ARBA00022723"/>
    </source>
</evidence>
<evidence type="ECO:0000256" key="10">
    <source>
        <dbReference type="ARBA" id="ARBA00022884"/>
    </source>
</evidence>
<feature type="binding site" evidence="11">
    <location>
        <position position="155"/>
    </location>
    <ligand>
        <name>CTP</name>
        <dbReference type="ChEBI" id="CHEBI:37563"/>
    </ligand>
</feature>
<evidence type="ECO:0000256" key="3">
    <source>
        <dbReference type="ARBA" id="ARBA00022694"/>
    </source>
</evidence>
<sequence>MLPEAFLQAIPVLEHIEKHQHKAYFVGGCVRDYLLKRPIGDIDIATSASPSFIQKIFPKVIPVGIEHGTVIVRHNHESFEVTTFRIDGDYTDKRHPDSVVFIDNIDKDLERRDFTINALAMDLNGNMIDLFDGIHDIENRVIRTVGNGYERFTEDPLRIIRAIRFSSQLGFTIDPKTLQEMKEVSSEIKTLAIERIANEFSKLFAGNDVNQALNYVRNLQIERYLPVFCDSPQILFSLPVSITPLQSFAEVIALFHLVNPKIEVIRWVKEWKCSNKTKQEALRLVEAYSYFETHGLDRWLIYQLTPSLYKGFIRISENLTQTTVSLHKLEAIEQQLSIRLKEELTIDGYDLMAIFPERKRGRWIQELLNCIEYKVVSGELNNNKKEIKEWIKWNPPETD</sequence>
<dbReference type="InterPro" id="IPR043519">
    <property type="entry name" value="NT_sf"/>
</dbReference>
<feature type="binding site" evidence="11">
    <location>
        <position position="28"/>
    </location>
    <ligand>
        <name>ATP</name>
        <dbReference type="ChEBI" id="CHEBI:30616"/>
    </ligand>
</feature>
<keyword evidence="10 11" id="KW-0694">RNA-binding</keyword>
<reference evidence="15 16" key="1">
    <citation type="journal article" date="2007" name="Int. J. Syst. Evol. Microbiol.">
        <title>Oceanobacillus profundus sp. nov., isolated from a deep-sea sediment core.</title>
        <authorList>
            <person name="Kim Y.G."/>
            <person name="Choi D.H."/>
            <person name="Hyun S."/>
            <person name="Cho B.C."/>
        </authorList>
    </citation>
    <scope>NUCLEOTIDE SEQUENCE [LARGE SCALE GENOMIC DNA]</scope>
    <source>
        <strain evidence="15 16">DSM 18246</strain>
    </source>
</reference>
<dbReference type="AlphaFoldDB" id="A0A417YFY4"/>
<dbReference type="GO" id="GO:0004810">
    <property type="term" value="F:CCA tRNA nucleotidyltransferase activity"/>
    <property type="evidence" value="ECO:0007669"/>
    <property type="project" value="UniProtKB-UniRule"/>
</dbReference>
<evidence type="ECO:0000256" key="11">
    <source>
        <dbReference type="HAMAP-Rule" id="MF_01263"/>
    </source>
</evidence>
<feature type="binding site" evidence="11">
    <location>
        <position position="155"/>
    </location>
    <ligand>
        <name>ATP</name>
        <dbReference type="ChEBI" id="CHEBI:30616"/>
    </ligand>
</feature>
<dbReference type="GO" id="GO:0000287">
    <property type="term" value="F:magnesium ion binding"/>
    <property type="evidence" value="ECO:0007669"/>
    <property type="project" value="UniProtKB-UniRule"/>
</dbReference>
<feature type="domain" description="tRNA nucleotidyltransferase/poly(A) polymerase RNA and SrmB- binding" evidence="13">
    <location>
        <begin position="170"/>
        <end position="225"/>
    </location>
</feature>
<dbReference type="InterPro" id="IPR032810">
    <property type="entry name" value="CCA-adding_enz_C"/>
</dbReference>
<comment type="subunit">
    <text evidence="11">Homodimer.</text>
</comment>
<feature type="binding site" evidence="11">
    <location>
        <position position="164"/>
    </location>
    <ligand>
        <name>CTP</name>
        <dbReference type="ChEBI" id="CHEBI:37563"/>
    </ligand>
</feature>
<dbReference type="Gene3D" id="1.10.246.80">
    <property type="match status" value="1"/>
</dbReference>
<dbReference type="Pfam" id="PF01743">
    <property type="entry name" value="PolyA_pol"/>
    <property type="match status" value="1"/>
</dbReference>
<feature type="binding site" evidence="11">
    <location>
        <position position="164"/>
    </location>
    <ligand>
        <name>ATP</name>
        <dbReference type="ChEBI" id="CHEBI:30616"/>
    </ligand>
</feature>
<keyword evidence="5 11" id="KW-0479">Metal-binding</keyword>
<evidence type="ECO:0000256" key="6">
    <source>
        <dbReference type="ARBA" id="ARBA00022741"/>
    </source>
</evidence>
<feature type="domain" description="Poly A polymerase head" evidence="12">
    <location>
        <begin position="23"/>
        <end position="143"/>
    </location>
</feature>
<dbReference type="SUPFAM" id="SSF81301">
    <property type="entry name" value="Nucleotidyltransferase"/>
    <property type="match status" value="1"/>
</dbReference>
<evidence type="ECO:0000256" key="4">
    <source>
        <dbReference type="ARBA" id="ARBA00022695"/>
    </source>
</evidence>
<keyword evidence="4 11" id="KW-0548">Nucleotidyltransferase</keyword>
<keyword evidence="3 11" id="KW-0819">tRNA processing</keyword>
<dbReference type="GO" id="GO:0000049">
    <property type="term" value="F:tRNA binding"/>
    <property type="evidence" value="ECO:0007669"/>
    <property type="project" value="UniProtKB-UniRule"/>
</dbReference>
<evidence type="ECO:0000256" key="7">
    <source>
        <dbReference type="ARBA" id="ARBA00022800"/>
    </source>
</evidence>
<evidence type="ECO:0000256" key="2">
    <source>
        <dbReference type="ARBA" id="ARBA00022679"/>
    </source>
</evidence>
<feature type="binding site" evidence="11">
    <location>
        <position position="158"/>
    </location>
    <ligand>
        <name>CTP</name>
        <dbReference type="ChEBI" id="CHEBI:37563"/>
    </ligand>
</feature>
<feature type="binding site" evidence="11">
    <location>
        <position position="28"/>
    </location>
    <ligand>
        <name>CTP</name>
        <dbReference type="ChEBI" id="CHEBI:37563"/>
    </ligand>
</feature>
<keyword evidence="7 11" id="KW-0692">RNA repair</keyword>
<keyword evidence="8 11" id="KW-0067">ATP-binding</keyword>
<dbReference type="GO" id="GO:0160016">
    <property type="term" value="F:CCACCA tRNA nucleotidyltransferase activity"/>
    <property type="evidence" value="ECO:0007669"/>
    <property type="project" value="RHEA"/>
</dbReference>
<dbReference type="EC" id="2.7.7.72" evidence="11"/>
<dbReference type="GO" id="GO:0005524">
    <property type="term" value="F:ATP binding"/>
    <property type="evidence" value="ECO:0007669"/>
    <property type="project" value="UniProtKB-UniRule"/>
</dbReference>
<evidence type="ECO:0000259" key="13">
    <source>
        <dbReference type="Pfam" id="PF12627"/>
    </source>
</evidence>
<evidence type="ECO:0000256" key="9">
    <source>
        <dbReference type="ARBA" id="ARBA00022842"/>
    </source>
</evidence>
<feature type="binding site" evidence="11">
    <location>
        <position position="112"/>
    </location>
    <ligand>
        <name>ATP</name>
        <dbReference type="ChEBI" id="CHEBI:30616"/>
    </ligand>
</feature>
<feature type="binding site" evidence="11">
    <location>
        <position position="161"/>
    </location>
    <ligand>
        <name>CTP</name>
        <dbReference type="ChEBI" id="CHEBI:37563"/>
    </ligand>
</feature>
<comment type="catalytic activity">
    <reaction evidence="11">
        <text>a tRNA precursor + 2 CTP + ATP = a tRNA with a 3' CCA end + 3 diphosphate</text>
        <dbReference type="Rhea" id="RHEA:14433"/>
        <dbReference type="Rhea" id="RHEA-COMP:10465"/>
        <dbReference type="Rhea" id="RHEA-COMP:10468"/>
        <dbReference type="ChEBI" id="CHEBI:30616"/>
        <dbReference type="ChEBI" id="CHEBI:33019"/>
        <dbReference type="ChEBI" id="CHEBI:37563"/>
        <dbReference type="ChEBI" id="CHEBI:74896"/>
        <dbReference type="ChEBI" id="CHEBI:83071"/>
        <dbReference type="EC" id="2.7.7.72"/>
    </reaction>
</comment>
<dbReference type="RefSeq" id="WP_095309018.1">
    <property type="nucleotide sequence ID" value="NZ_PHUT01000008.1"/>
</dbReference>
<dbReference type="Pfam" id="PF12627">
    <property type="entry name" value="PolyA_pol_RNAbd"/>
    <property type="match status" value="1"/>
</dbReference>
<dbReference type="Gene3D" id="1.20.58.560">
    <property type="match status" value="1"/>
</dbReference>